<dbReference type="AlphaFoldDB" id="A0A382I258"/>
<evidence type="ECO:0000259" key="4">
    <source>
        <dbReference type="Pfam" id="PF02463"/>
    </source>
</evidence>
<dbReference type="Gene3D" id="3.40.50.300">
    <property type="entry name" value="P-loop containing nucleotide triphosphate hydrolases"/>
    <property type="match status" value="1"/>
</dbReference>
<evidence type="ECO:0000256" key="2">
    <source>
        <dbReference type="ARBA" id="ARBA00023125"/>
    </source>
</evidence>
<keyword evidence="1" id="KW-0963">Cytoplasm</keyword>
<protein>
    <recommendedName>
        <fullName evidence="4">RecF/RecN/SMC N-terminal domain-containing protein</fullName>
    </recommendedName>
</protein>
<gene>
    <name evidence="5" type="ORF">METZ01_LOCUS246243</name>
</gene>
<dbReference type="SUPFAM" id="SSF52540">
    <property type="entry name" value="P-loop containing nucleoside triphosphate hydrolases"/>
    <property type="match status" value="1"/>
</dbReference>
<dbReference type="InterPro" id="IPR027417">
    <property type="entry name" value="P-loop_NTPase"/>
</dbReference>
<feature type="domain" description="RecF/RecN/SMC N-terminal" evidence="4">
    <location>
        <begin position="2"/>
        <end position="139"/>
    </location>
</feature>
<organism evidence="5">
    <name type="scientific">marine metagenome</name>
    <dbReference type="NCBI Taxonomy" id="408172"/>
    <lineage>
        <taxon>unclassified sequences</taxon>
        <taxon>metagenomes</taxon>
        <taxon>ecological metagenomes</taxon>
    </lineage>
</organism>
<dbReference type="PANTHER" id="PTHR42963:SF1">
    <property type="entry name" value="DUF4476 DOMAIN-CONTAINING PROTEIN"/>
    <property type="match status" value="1"/>
</dbReference>
<dbReference type="PANTHER" id="PTHR42963">
    <property type="entry name" value="CHROMOSOME PARTITION PROTEIN MUKB"/>
    <property type="match status" value="1"/>
</dbReference>
<reference evidence="5" key="1">
    <citation type="submission" date="2018-05" db="EMBL/GenBank/DDBJ databases">
        <authorList>
            <person name="Lanie J.A."/>
            <person name="Ng W.-L."/>
            <person name="Kazmierczak K.M."/>
            <person name="Andrzejewski T.M."/>
            <person name="Davidsen T.M."/>
            <person name="Wayne K.J."/>
            <person name="Tettelin H."/>
            <person name="Glass J.I."/>
            <person name="Rusch D."/>
            <person name="Podicherti R."/>
            <person name="Tsui H.-C.T."/>
            <person name="Winkler M.E."/>
        </authorList>
    </citation>
    <scope>NUCLEOTIDE SEQUENCE</scope>
</reference>
<sequence length="312" mass="36764">MYISDLKIHGFKSFAKKEGLRFGEGITAVVGPNGCGKTNIVDAIRWVLGEQKYSVLRSNKMEEVIFNGAKGIKPLGVCEVSLTVHNNKGRLPVEYNDIEISRRVYRNGESEYFMNKNPCRLKDIYDLFIDTGMGSDSYSVIELKMIEQILSESGNDRFRMFEEAAGINKYKLQRKHSLRKFEMVKQDLERVDDIIKEIEEKVKHLNLQLKRFKRYEKLQENLKEFEISLGYTQLCELKEESDPLRFTVQKVTQQRESKSTQEELNERELTRLRELYQDQSREVEDLKHKFDGLKDERNSTKQHILIWNEQLY</sequence>
<proteinExistence type="predicted"/>
<evidence type="ECO:0000256" key="3">
    <source>
        <dbReference type="SAM" id="Coils"/>
    </source>
</evidence>
<dbReference type="EMBL" id="UINC01064581">
    <property type="protein sequence ID" value="SVB93389.1"/>
    <property type="molecule type" value="Genomic_DNA"/>
</dbReference>
<dbReference type="InterPro" id="IPR003395">
    <property type="entry name" value="RecF/RecN/SMC_N"/>
</dbReference>
<dbReference type="GO" id="GO:0005737">
    <property type="term" value="C:cytoplasm"/>
    <property type="evidence" value="ECO:0007669"/>
    <property type="project" value="TreeGrafter"/>
</dbReference>
<feature type="non-terminal residue" evidence="5">
    <location>
        <position position="312"/>
    </location>
</feature>
<dbReference type="Pfam" id="PF02463">
    <property type="entry name" value="SMC_N"/>
    <property type="match status" value="1"/>
</dbReference>
<keyword evidence="2" id="KW-0238">DNA-binding</keyword>
<feature type="coiled-coil region" evidence="3">
    <location>
        <begin position="181"/>
        <end position="215"/>
    </location>
</feature>
<accession>A0A382I258</accession>
<dbReference type="GO" id="GO:0003677">
    <property type="term" value="F:DNA binding"/>
    <property type="evidence" value="ECO:0007669"/>
    <property type="project" value="UniProtKB-KW"/>
</dbReference>
<feature type="coiled-coil region" evidence="3">
    <location>
        <begin position="269"/>
        <end position="303"/>
    </location>
</feature>
<name>A0A382I258_9ZZZZ</name>
<dbReference type="InterPro" id="IPR050308">
    <property type="entry name" value="MukB/SMC"/>
</dbReference>
<evidence type="ECO:0000256" key="1">
    <source>
        <dbReference type="ARBA" id="ARBA00022490"/>
    </source>
</evidence>
<keyword evidence="3" id="KW-0175">Coiled coil</keyword>
<evidence type="ECO:0000313" key="5">
    <source>
        <dbReference type="EMBL" id="SVB93389.1"/>
    </source>
</evidence>